<dbReference type="InterPro" id="IPR010380">
    <property type="entry name" value="DUF975"/>
</dbReference>
<dbReference type="Pfam" id="PF06161">
    <property type="entry name" value="DUF975"/>
    <property type="match status" value="1"/>
</dbReference>
<accession>A0AAW3JRX3</accession>
<protein>
    <recommendedName>
        <fullName evidence="4">DUF975 family protein</fullName>
    </recommendedName>
</protein>
<keyword evidence="1" id="KW-1133">Transmembrane helix</keyword>
<feature type="transmembrane region" description="Helical" evidence="1">
    <location>
        <begin position="160"/>
        <end position="180"/>
    </location>
</feature>
<feature type="transmembrane region" description="Helical" evidence="1">
    <location>
        <begin position="95"/>
        <end position="121"/>
    </location>
</feature>
<reference evidence="2 3" key="1">
    <citation type="submission" date="2015-10" db="EMBL/GenBank/DDBJ databases">
        <title>Butyribacter intestini gen. nov., sp. nov., a butyric acid-producing bacterium of the family Lachnospiraceae isolated from the human faeces.</title>
        <authorList>
            <person name="Zou Y."/>
            <person name="Xue W."/>
            <person name="Luo G."/>
            <person name="Lv M."/>
        </authorList>
    </citation>
    <scope>NUCLEOTIDE SEQUENCE [LARGE SCALE GENOMIC DNA]</scope>
    <source>
        <strain evidence="2 3">TF01-11</strain>
    </source>
</reference>
<evidence type="ECO:0008006" key="4">
    <source>
        <dbReference type="Google" id="ProtNLM"/>
    </source>
</evidence>
<organism evidence="2 3">
    <name type="scientific">Butyribacter intestini</name>
    <dbReference type="NCBI Taxonomy" id="1703332"/>
    <lineage>
        <taxon>Bacteria</taxon>
        <taxon>Bacillati</taxon>
        <taxon>Bacillota</taxon>
        <taxon>Clostridia</taxon>
        <taxon>Lachnospirales</taxon>
        <taxon>Lachnospiraceae</taxon>
        <taxon>Butyribacter</taxon>
    </lineage>
</organism>
<evidence type="ECO:0000313" key="3">
    <source>
        <dbReference type="Proteomes" id="UP000050833"/>
    </source>
</evidence>
<dbReference type="Proteomes" id="UP000050833">
    <property type="component" value="Unassembled WGS sequence"/>
</dbReference>
<dbReference type="PANTHER" id="PTHR40076:SF1">
    <property type="entry name" value="MEMBRANE PROTEIN"/>
    <property type="match status" value="1"/>
</dbReference>
<evidence type="ECO:0000256" key="1">
    <source>
        <dbReference type="SAM" id="Phobius"/>
    </source>
</evidence>
<keyword evidence="3" id="KW-1185">Reference proteome</keyword>
<evidence type="ECO:0000313" key="2">
    <source>
        <dbReference type="EMBL" id="KQC84955.1"/>
    </source>
</evidence>
<sequence>MWSRVELKTQAKNLLKLNYWLFVLGGIILSFVTTGHISGSGGLKLNYNANSNNISDISNSIGDAFSSDQKDITYDFKDSINEITGSITPSIVKTITAVVIGSIVIALVAALIGIALSVFVFNPIQVGTKRFFSRSYEARCDMGEISYGFKSNYLNIVKIMFFRSLFTVLWGLLFIIPGIIKAYEYSMIPYLLSENPDMDMQQAFDESRRMTYGQKWQIFVLDLSFIGWNILSSFTLGLLGIFFVSPYMCLTKAGLYRRLRGYNDYKY</sequence>
<name>A0AAW3JRX3_9FIRM</name>
<dbReference type="EMBL" id="LLKB01000005">
    <property type="protein sequence ID" value="KQC84955.1"/>
    <property type="molecule type" value="Genomic_DNA"/>
</dbReference>
<feature type="transmembrane region" description="Helical" evidence="1">
    <location>
        <begin position="225"/>
        <end position="250"/>
    </location>
</feature>
<proteinExistence type="predicted"/>
<dbReference type="PANTHER" id="PTHR40076">
    <property type="entry name" value="MEMBRANE PROTEIN-RELATED"/>
    <property type="match status" value="1"/>
</dbReference>
<comment type="caution">
    <text evidence="2">The sequence shown here is derived from an EMBL/GenBank/DDBJ whole genome shotgun (WGS) entry which is preliminary data.</text>
</comment>
<dbReference type="AlphaFoldDB" id="A0AAW3JRX3"/>
<keyword evidence="1" id="KW-0812">Transmembrane</keyword>
<gene>
    <name evidence="2" type="ORF">APZ18_09570</name>
</gene>
<dbReference type="RefSeq" id="WP_055944267.1">
    <property type="nucleotide sequence ID" value="NZ_JAQDCV010000002.1"/>
</dbReference>
<feature type="transmembrane region" description="Helical" evidence="1">
    <location>
        <begin position="20"/>
        <end position="38"/>
    </location>
</feature>
<keyword evidence="1" id="KW-0472">Membrane</keyword>